<organism evidence="7 8">
    <name type="scientific">Spirosoma flavum</name>
    <dbReference type="NCBI Taxonomy" id="2048557"/>
    <lineage>
        <taxon>Bacteria</taxon>
        <taxon>Pseudomonadati</taxon>
        <taxon>Bacteroidota</taxon>
        <taxon>Cytophagia</taxon>
        <taxon>Cytophagales</taxon>
        <taxon>Cytophagaceae</taxon>
        <taxon>Spirosoma</taxon>
    </lineage>
</organism>
<dbReference type="InterPro" id="IPR003593">
    <property type="entry name" value="AAA+_ATPase"/>
</dbReference>
<dbReference type="InterPro" id="IPR025944">
    <property type="entry name" value="Sigma_54_int_dom_CS"/>
</dbReference>
<dbReference type="InterPro" id="IPR027417">
    <property type="entry name" value="P-loop_NTPase"/>
</dbReference>
<sequence length="484" mass="55455">MKILLSWYAYQHDFIRQEGVRVNEDGPTMQFHKLFYEKGGYDKHLLLTTARESDGDPAIDMLRTTLLRTYPKRIIEPVFVDVRDLIDLPSIKSKVERILLQNREATIDIFFSPGTSAMQISWYICHASLGLRTRLLQTRPARFSTTKKPELLEIQVESSTIPYSAVIAEQQQQRRSPLVDYVVTESLKPVFERARLVAQADRVPCLISGASGTGKERLARYIHEQSPRHDRPFVAINCSALGDQLLESRLFGYLKGAFTDARDDRKGYFDEADGGTLFLDEIGDMSSYMQQALLRVLQEGEIIPVGSTKARKINVRILAASHRNLESLCEVGTFRWDLYYRLAVVDIALISLHERGEKEKLALLEFFLKKARKDFVKPALCLSHEAQQALLVYSYPGNVRELENLITHLAVFSDGEIRVTDLPARLTRPTRLKSESFNWEEVEKDLLVRALAYYKGNQRRAWQAVGYKSLNTFKSRLKVYGIEL</sequence>
<feature type="domain" description="Sigma-54 factor interaction" evidence="6">
    <location>
        <begin position="184"/>
        <end position="411"/>
    </location>
</feature>
<gene>
    <name evidence="7" type="ORF">ACFS25_20395</name>
</gene>
<proteinExistence type="predicted"/>
<keyword evidence="5" id="KW-0804">Transcription</keyword>
<keyword evidence="4" id="KW-0238">DNA-binding</keyword>
<dbReference type="SUPFAM" id="SSF46689">
    <property type="entry name" value="Homeodomain-like"/>
    <property type="match status" value="1"/>
</dbReference>
<evidence type="ECO:0000313" key="8">
    <source>
        <dbReference type="Proteomes" id="UP001597512"/>
    </source>
</evidence>
<dbReference type="CDD" id="cd00009">
    <property type="entry name" value="AAA"/>
    <property type="match status" value="1"/>
</dbReference>
<comment type="caution">
    <text evidence="7">The sequence shown here is derived from an EMBL/GenBank/DDBJ whole genome shotgun (WGS) entry which is preliminary data.</text>
</comment>
<dbReference type="Gene3D" id="1.10.10.60">
    <property type="entry name" value="Homeodomain-like"/>
    <property type="match status" value="1"/>
</dbReference>
<dbReference type="PANTHER" id="PTHR32071:SF14">
    <property type="entry name" value="TRANSCRIPTIONAL REGULATORY PROTEIN RTCR"/>
    <property type="match status" value="1"/>
</dbReference>
<evidence type="ECO:0000259" key="6">
    <source>
        <dbReference type="PROSITE" id="PS50045"/>
    </source>
</evidence>
<dbReference type="InterPro" id="IPR002078">
    <property type="entry name" value="Sigma_54_int"/>
</dbReference>
<keyword evidence="3" id="KW-0805">Transcription regulation</keyword>
<dbReference type="PANTHER" id="PTHR32071">
    <property type="entry name" value="TRANSCRIPTIONAL REGULATORY PROTEIN"/>
    <property type="match status" value="1"/>
</dbReference>
<evidence type="ECO:0000256" key="3">
    <source>
        <dbReference type="ARBA" id="ARBA00023015"/>
    </source>
</evidence>
<reference evidence="8" key="1">
    <citation type="journal article" date="2019" name="Int. J. Syst. Evol. Microbiol.">
        <title>The Global Catalogue of Microorganisms (GCM) 10K type strain sequencing project: providing services to taxonomists for standard genome sequencing and annotation.</title>
        <authorList>
            <consortium name="The Broad Institute Genomics Platform"/>
            <consortium name="The Broad Institute Genome Sequencing Center for Infectious Disease"/>
            <person name="Wu L."/>
            <person name="Ma J."/>
        </authorList>
    </citation>
    <scope>NUCLEOTIDE SEQUENCE [LARGE SCALE GENOMIC DNA]</scope>
    <source>
        <strain evidence="8">KCTC 52490</strain>
    </source>
</reference>
<dbReference type="Pfam" id="PF25601">
    <property type="entry name" value="AAA_lid_14"/>
    <property type="match status" value="1"/>
</dbReference>
<dbReference type="Gene3D" id="1.10.8.60">
    <property type="match status" value="1"/>
</dbReference>
<dbReference type="PROSITE" id="PS00676">
    <property type="entry name" value="SIGMA54_INTERACT_2"/>
    <property type="match status" value="1"/>
</dbReference>
<dbReference type="SMART" id="SM00382">
    <property type="entry name" value="AAA"/>
    <property type="match status" value="1"/>
</dbReference>
<evidence type="ECO:0000256" key="5">
    <source>
        <dbReference type="ARBA" id="ARBA00023163"/>
    </source>
</evidence>
<dbReference type="Pfam" id="PF00158">
    <property type="entry name" value="Sigma54_activat"/>
    <property type="match status" value="1"/>
</dbReference>
<keyword evidence="2" id="KW-0067">ATP-binding</keyword>
<keyword evidence="8" id="KW-1185">Reference proteome</keyword>
<dbReference type="Proteomes" id="UP001597512">
    <property type="component" value="Unassembled WGS sequence"/>
</dbReference>
<dbReference type="SUPFAM" id="SSF52540">
    <property type="entry name" value="P-loop containing nucleoside triphosphate hydrolases"/>
    <property type="match status" value="1"/>
</dbReference>
<dbReference type="EMBL" id="JBHUOM010000022">
    <property type="protein sequence ID" value="MFD2936155.1"/>
    <property type="molecule type" value="Genomic_DNA"/>
</dbReference>
<name>A0ABW6APK0_9BACT</name>
<dbReference type="Gene3D" id="3.40.50.300">
    <property type="entry name" value="P-loop containing nucleotide triphosphate hydrolases"/>
    <property type="match status" value="1"/>
</dbReference>
<evidence type="ECO:0000256" key="1">
    <source>
        <dbReference type="ARBA" id="ARBA00022741"/>
    </source>
</evidence>
<dbReference type="RefSeq" id="WP_381504709.1">
    <property type="nucleotide sequence ID" value="NZ_JBHUOM010000022.1"/>
</dbReference>
<dbReference type="InterPro" id="IPR009057">
    <property type="entry name" value="Homeodomain-like_sf"/>
</dbReference>
<evidence type="ECO:0000256" key="2">
    <source>
        <dbReference type="ARBA" id="ARBA00022840"/>
    </source>
</evidence>
<dbReference type="PROSITE" id="PS00688">
    <property type="entry name" value="SIGMA54_INTERACT_3"/>
    <property type="match status" value="1"/>
</dbReference>
<accession>A0ABW6APK0</accession>
<keyword evidence="1" id="KW-0547">Nucleotide-binding</keyword>
<dbReference type="PROSITE" id="PS50045">
    <property type="entry name" value="SIGMA54_INTERACT_4"/>
    <property type="match status" value="1"/>
</dbReference>
<evidence type="ECO:0000256" key="4">
    <source>
        <dbReference type="ARBA" id="ARBA00023125"/>
    </source>
</evidence>
<dbReference type="InterPro" id="IPR058031">
    <property type="entry name" value="AAA_lid_NorR"/>
</dbReference>
<evidence type="ECO:0000313" key="7">
    <source>
        <dbReference type="EMBL" id="MFD2936155.1"/>
    </source>
</evidence>
<dbReference type="InterPro" id="IPR025943">
    <property type="entry name" value="Sigma_54_int_dom_ATP-bd_2"/>
</dbReference>
<protein>
    <submittedName>
        <fullName evidence="7">Sigma 54-interacting transcriptional regulator</fullName>
    </submittedName>
</protein>